<dbReference type="GO" id="GO:0006508">
    <property type="term" value="P:proteolysis"/>
    <property type="evidence" value="ECO:0007669"/>
    <property type="project" value="UniProtKB-KW"/>
</dbReference>
<dbReference type="PANTHER" id="PTHR10201">
    <property type="entry name" value="MATRIX METALLOPROTEINASE"/>
    <property type="match status" value="1"/>
</dbReference>
<feature type="binding site" evidence="9">
    <location>
        <position position="170"/>
    </location>
    <ligand>
        <name>Zn(2+)</name>
        <dbReference type="ChEBI" id="CHEBI:29105"/>
        <label>1</label>
    </ligand>
</feature>
<accession>A0A8C3Y181</accession>
<dbReference type="CDD" id="cd04278">
    <property type="entry name" value="ZnMc_MMP"/>
    <property type="match status" value="1"/>
</dbReference>
<feature type="binding site" evidence="9">
    <location>
        <position position="324"/>
    </location>
    <ligand>
        <name>Ca(2+)</name>
        <dbReference type="ChEBI" id="CHEBI:29108"/>
        <label>5</label>
    </ligand>
</feature>
<feature type="repeat" description="Hemopexin" evidence="10">
    <location>
        <begin position="273"/>
        <end position="319"/>
    </location>
</feature>
<dbReference type="GO" id="GO:0030574">
    <property type="term" value="P:collagen catabolic process"/>
    <property type="evidence" value="ECO:0007669"/>
    <property type="project" value="TreeGrafter"/>
</dbReference>
<dbReference type="InterPro" id="IPR001818">
    <property type="entry name" value="Pept_M10_metallopeptidase"/>
</dbReference>
<feature type="binding site" evidence="9">
    <location>
        <position position="153"/>
    </location>
    <ligand>
        <name>Ca(2+)</name>
        <dbReference type="ChEBI" id="CHEBI:29108"/>
        <label>3</label>
    </ligand>
</feature>
<feature type="binding site" evidence="9">
    <location>
        <position position="172"/>
    </location>
    <ligand>
        <name>Ca(2+)</name>
        <dbReference type="ChEBI" id="CHEBI:29108"/>
        <label>3</label>
    </ligand>
</feature>
<evidence type="ECO:0000256" key="6">
    <source>
        <dbReference type="ARBA" id="ARBA00022837"/>
    </source>
</evidence>
<feature type="binding site" evidence="9">
    <location>
        <position position="145"/>
    </location>
    <ligand>
        <name>Zn(2+)</name>
        <dbReference type="ChEBI" id="CHEBI:29105"/>
        <label>1</label>
    </ligand>
</feature>
<dbReference type="Ensembl" id="ENSCUST00005010238.1">
    <property type="protein sequence ID" value="ENSCUSP00005009833.1"/>
    <property type="gene ID" value="ENSCUSG00005006258.1"/>
</dbReference>
<name>A0A8C3Y181_CATUS</name>
<reference evidence="12" key="3">
    <citation type="submission" date="2025-09" db="UniProtKB">
        <authorList>
            <consortium name="Ensembl"/>
        </authorList>
    </citation>
    <scope>IDENTIFICATION</scope>
</reference>
<keyword evidence="7" id="KW-0482">Metalloprotease</keyword>
<feature type="binding site" evidence="9">
    <location>
        <position position="133"/>
    </location>
    <ligand>
        <name>Ca(2+)</name>
        <dbReference type="ChEBI" id="CHEBI:29108"/>
        <label>2</label>
    </ligand>
</feature>
<keyword evidence="6 9" id="KW-0106">Calcium</keyword>
<dbReference type="GO" id="GO:0031012">
    <property type="term" value="C:extracellular matrix"/>
    <property type="evidence" value="ECO:0007669"/>
    <property type="project" value="InterPro"/>
</dbReference>
<dbReference type="GO" id="GO:0005615">
    <property type="term" value="C:extracellular space"/>
    <property type="evidence" value="ECO:0007669"/>
    <property type="project" value="TreeGrafter"/>
</dbReference>
<evidence type="ECO:0000256" key="9">
    <source>
        <dbReference type="PIRSR" id="PIRSR621190-2"/>
    </source>
</evidence>
<keyword evidence="4" id="KW-0378">Hydrolase</keyword>
<keyword evidence="3 9" id="KW-0479">Metal-binding</keyword>
<dbReference type="FunFam" id="3.40.390.10:FF:000021">
    <property type="entry name" value="Matrix metallopeptidase 28"/>
    <property type="match status" value="1"/>
</dbReference>
<gene>
    <name evidence="12" type="primary">MMP28</name>
</gene>
<dbReference type="Pfam" id="PF00413">
    <property type="entry name" value="Peptidase_M10"/>
    <property type="match status" value="1"/>
</dbReference>
<evidence type="ECO:0000256" key="8">
    <source>
        <dbReference type="PIRSR" id="PIRSR621190-1"/>
    </source>
</evidence>
<dbReference type="InterPro" id="IPR024079">
    <property type="entry name" value="MetalloPept_cat_dom_sf"/>
</dbReference>
<feature type="binding site" evidence="9">
    <location>
        <position position="143"/>
    </location>
    <ligand>
        <name>Zn(2+)</name>
        <dbReference type="ChEBI" id="CHEBI:29105"/>
        <label>1</label>
    </ligand>
</feature>
<dbReference type="AlphaFoldDB" id="A0A8C3Y181"/>
<feature type="binding site" evidence="9">
    <location>
        <position position="160"/>
    </location>
    <ligand>
        <name>Zn(2+)</name>
        <dbReference type="ChEBI" id="CHEBI:29105"/>
        <label>1</label>
    </ligand>
</feature>
<dbReference type="InterPro" id="IPR006026">
    <property type="entry name" value="Peptidase_Metallo"/>
</dbReference>
<comment type="cofactor">
    <cofactor evidence="9">
        <name>Zn(2+)</name>
        <dbReference type="ChEBI" id="CHEBI:29105"/>
    </cofactor>
    <text evidence="9">Binds 2 Zn(2+) ions per subunit.</text>
</comment>
<feature type="binding site" evidence="9">
    <location>
        <position position="193"/>
    </location>
    <ligand>
        <name>Zn(2+)</name>
        <dbReference type="ChEBI" id="CHEBI:29105"/>
        <label>2</label>
        <note>catalytic</note>
    </ligand>
</feature>
<evidence type="ECO:0000256" key="3">
    <source>
        <dbReference type="ARBA" id="ARBA00022723"/>
    </source>
</evidence>
<sequence>MLDLALERMVSQRLSLNLVPQLLISSERFQPWVGSSGGTFRRISSWCCTSLNFQLWLAKTTTLPSSFLPSRQPLGGRPSPSGRWYKRHLTYRVVNWPSYLPQHEVRLAVRAAFELWSNVSSLLFWEVQQGPADIRLTFFHGDHNDGLNNAFDGPGGALAHAFFPRRGEAHFDSAERWSLHSGKGRNLFIVVAHEVGHTLGLQHSPVKSALMSPYYKKLSKDFVLSWDDILAVQNLYGEPGFPEHPSVPPGLFSGMDGNASDPQPLQPRWPGLPAGIDACAWSQLSGKFYFFKGGRCWRYTGFRLDAGFPRKCSALGLPRHPDTALYFQQLRRLVLFKGPKYFVLGEEPLGVEPYYPRSLRDWAGLPPGTAGALTHRDASVYFFRDEHYWRFDQDKLRVVATDPGVWRVGDAVLGCAHIPELC</sequence>
<evidence type="ECO:0000313" key="13">
    <source>
        <dbReference type="Proteomes" id="UP000694563"/>
    </source>
</evidence>
<feature type="binding site" evidence="9">
    <location>
        <position position="277"/>
    </location>
    <ligand>
        <name>Ca(2+)</name>
        <dbReference type="ChEBI" id="CHEBI:29108"/>
        <label>4</label>
    </ligand>
</feature>
<reference evidence="12" key="2">
    <citation type="submission" date="2025-08" db="UniProtKB">
        <authorList>
            <consortium name="Ensembl"/>
        </authorList>
    </citation>
    <scope>IDENTIFICATION</scope>
</reference>
<dbReference type="Gene3D" id="2.110.10.10">
    <property type="entry name" value="Hemopexin-like domain"/>
    <property type="match status" value="1"/>
</dbReference>
<dbReference type="PRINTS" id="PR00138">
    <property type="entry name" value="MATRIXIN"/>
</dbReference>
<dbReference type="PANTHER" id="PTHR10201:SF298">
    <property type="entry name" value="MATRIX METALLOPROTEINASE-28"/>
    <property type="match status" value="1"/>
</dbReference>
<reference evidence="12" key="1">
    <citation type="submission" date="2020-10" db="EMBL/GenBank/DDBJ databases">
        <title>Catharus ustulatus (Swainson's thrush) genome, bCatUst1, primary haplotype v2.</title>
        <authorList>
            <person name="Delmore K."/>
            <person name="Vafadar M."/>
            <person name="Formenti G."/>
            <person name="Chow W."/>
            <person name="Pelan S."/>
            <person name="Howe K."/>
            <person name="Rhie A."/>
            <person name="Mountcastle J."/>
            <person name="Haase B."/>
            <person name="Fedrigo O."/>
            <person name="Jarvis E.D."/>
        </authorList>
    </citation>
    <scope>NUCLEOTIDE SEQUENCE [LARGE SCALE GENOMIC DNA]</scope>
</reference>
<organism evidence="12 13">
    <name type="scientific">Catharus ustulatus</name>
    <name type="common">Russet-backed thrush</name>
    <name type="synonym">Hylocichla ustulatus</name>
    <dbReference type="NCBI Taxonomy" id="91951"/>
    <lineage>
        <taxon>Eukaryota</taxon>
        <taxon>Metazoa</taxon>
        <taxon>Chordata</taxon>
        <taxon>Craniata</taxon>
        <taxon>Vertebrata</taxon>
        <taxon>Euteleostomi</taxon>
        <taxon>Archelosauria</taxon>
        <taxon>Archosauria</taxon>
        <taxon>Dinosauria</taxon>
        <taxon>Saurischia</taxon>
        <taxon>Theropoda</taxon>
        <taxon>Coelurosauria</taxon>
        <taxon>Aves</taxon>
        <taxon>Neognathae</taxon>
        <taxon>Neoaves</taxon>
        <taxon>Telluraves</taxon>
        <taxon>Australaves</taxon>
        <taxon>Passeriformes</taxon>
        <taxon>Turdidae</taxon>
        <taxon>Catharus</taxon>
    </lineage>
</organism>
<evidence type="ECO:0000313" key="12">
    <source>
        <dbReference type="Ensembl" id="ENSCUSP00005009833.1"/>
    </source>
</evidence>
<proteinExistence type="inferred from homology"/>
<comment type="similarity">
    <text evidence="1">Belongs to the peptidase M10A family.</text>
</comment>
<feature type="binding site" evidence="9">
    <location>
        <position position="211"/>
    </location>
    <ligand>
        <name>Zn(2+)</name>
        <dbReference type="ChEBI" id="CHEBI:29105"/>
        <label>2</label>
        <note>catalytic</note>
    </ligand>
</feature>
<feature type="binding site" evidence="9">
    <location>
        <position position="175"/>
    </location>
    <ligand>
        <name>Ca(2+)</name>
        <dbReference type="ChEBI" id="CHEBI:29108"/>
        <label>1</label>
    </ligand>
</feature>
<evidence type="ECO:0000256" key="5">
    <source>
        <dbReference type="ARBA" id="ARBA00022833"/>
    </source>
</evidence>
<feature type="domain" description="Peptidase metallopeptidase" evidence="11">
    <location>
        <begin position="80"/>
        <end position="238"/>
    </location>
</feature>
<keyword evidence="2" id="KW-0645">Protease</keyword>
<evidence type="ECO:0000256" key="10">
    <source>
        <dbReference type="PROSITE-ProRule" id="PRU01011"/>
    </source>
</evidence>
<feature type="binding site" evidence="9">
    <location>
        <position position="203"/>
    </location>
    <ligand>
        <name>Zn(2+)</name>
        <dbReference type="ChEBI" id="CHEBI:29105"/>
        <label>2</label>
        <note>catalytic</note>
    </ligand>
</feature>
<dbReference type="SUPFAM" id="SSF55486">
    <property type="entry name" value="Metalloproteases ('zincins'), catalytic domain"/>
    <property type="match status" value="1"/>
</dbReference>
<evidence type="ECO:0000256" key="7">
    <source>
        <dbReference type="ARBA" id="ARBA00023049"/>
    </source>
</evidence>
<evidence type="ECO:0000259" key="11">
    <source>
        <dbReference type="SMART" id="SM00235"/>
    </source>
</evidence>
<dbReference type="Proteomes" id="UP000694563">
    <property type="component" value="Chromosome 22"/>
</dbReference>
<dbReference type="PROSITE" id="PS51642">
    <property type="entry name" value="HEMOPEXIN_2"/>
    <property type="match status" value="1"/>
</dbReference>
<dbReference type="Pfam" id="PF00045">
    <property type="entry name" value="Hemopexin"/>
    <property type="match status" value="2"/>
</dbReference>
<keyword evidence="5 9" id="KW-0862">Zinc</keyword>
<feature type="active site" evidence="8">
    <location>
        <position position="194"/>
    </location>
</feature>
<dbReference type="GO" id="GO:0008270">
    <property type="term" value="F:zinc ion binding"/>
    <property type="evidence" value="ECO:0007669"/>
    <property type="project" value="InterPro"/>
</dbReference>
<feature type="binding site" evidence="9">
    <location>
        <position position="197"/>
    </location>
    <ligand>
        <name>Zn(2+)</name>
        <dbReference type="ChEBI" id="CHEBI:29105"/>
        <label>2</label>
        <note>catalytic</note>
    </ligand>
</feature>
<dbReference type="GO" id="GO:0004222">
    <property type="term" value="F:metalloendopeptidase activity"/>
    <property type="evidence" value="ECO:0007669"/>
    <property type="project" value="InterPro"/>
</dbReference>
<dbReference type="SMART" id="SM00120">
    <property type="entry name" value="HX"/>
    <property type="match status" value="3"/>
</dbReference>
<dbReference type="InterPro" id="IPR018487">
    <property type="entry name" value="Hemopexin-like_repeat"/>
</dbReference>
<dbReference type="SMART" id="SM00235">
    <property type="entry name" value="ZnMc"/>
    <property type="match status" value="1"/>
</dbReference>
<evidence type="ECO:0000256" key="2">
    <source>
        <dbReference type="ARBA" id="ARBA00022670"/>
    </source>
</evidence>
<keyword evidence="13" id="KW-1185">Reference proteome</keyword>
<dbReference type="InterPro" id="IPR036375">
    <property type="entry name" value="Hemopexin-like_dom_sf"/>
</dbReference>
<feature type="binding site" evidence="9">
    <location>
        <position position="175"/>
    </location>
    <ligand>
        <name>Ca(2+)</name>
        <dbReference type="ChEBI" id="CHEBI:29108"/>
        <label>3</label>
    </ligand>
</feature>
<evidence type="ECO:0000256" key="4">
    <source>
        <dbReference type="ARBA" id="ARBA00022801"/>
    </source>
</evidence>
<dbReference type="InterPro" id="IPR033739">
    <property type="entry name" value="M10A_MMP"/>
</dbReference>
<dbReference type="Gene3D" id="3.40.390.10">
    <property type="entry name" value="Collagenase (Catalytic Domain)"/>
    <property type="match status" value="1"/>
</dbReference>
<dbReference type="SUPFAM" id="SSF50923">
    <property type="entry name" value="Hemopexin-like domain"/>
    <property type="match status" value="1"/>
</dbReference>
<dbReference type="GO" id="GO:0030198">
    <property type="term" value="P:extracellular matrix organization"/>
    <property type="evidence" value="ECO:0007669"/>
    <property type="project" value="TreeGrafter"/>
</dbReference>
<comment type="cofactor">
    <cofactor evidence="9">
        <name>Ca(2+)</name>
        <dbReference type="ChEBI" id="CHEBI:29108"/>
    </cofactor>
    <text evidence="9">Can bind about 5 Ca(2+) ions per subunit.</text>
</comment>
<feature type="binding site" evidence="9">
    <location>
        <position position="152"/>
    </location>
    <ligand>
        <name>Ca(2+)</name>
        <dbReference type="ChEBI" id="CHEBI:29108"/>
        <label>3</label>
    </ligand>
</feature>
<dbReference type="InterPro" id="IPR021190">
    <property type="entry name" value="Pept_M10A"/>
</dbReference>
<evidence type="ECO:0000256" key="1">
    <source>
        <dbReference type="ARBA" id="ARBA00010370"/>
    </source>
</evidence>
<protein>
    <submittedName>
        <fullName evidence="12">Matrix metallopeptidase 28</fullName>
    </submittedName>
</protein>